<dbReference type="Pfam" id="PF13407">
    <property type="entry name" value="Peripla_BP_4"/>
    <property type="match status" value="1"/>
</dbReference>
<protein>
    <submittedName>
        <fullName evidence="5">LacI family transcriptional regulator</fullName>
    </submittedName>
</protein>
<dbReference type="Gene3D" id="1.10.260.40">
    <property type="entry name" value="lambda repressor-like DNA-binding domains"/>
    <property type="match status" value="1"/>
</dbReference>
<dbReference type="InterPro" id="IPR028082">
    <property type="entry name" value="Peripla_BP_I"/>
</dbReference>
<dbReference type="InterPro" id="IPR010982">
    <property type="entry name" value="Lambda_DNA-bd_dom_sf"/>
</dbReference>
<dbReference type="InterPro" id="IPR000843">
    <property type="entry name" value="HTH_LacI"/>
</dbReference>
<dbReference type="PROSITE" id="PS50932">
    <property type="entry name" value="HTH_LACI_2"/>
    <property type="match status" value="1"/>
</dbReference>
<dbReference type="GO" id="GO:0003700">
    <property type="term" value="F:DNA-binding transcription factor activity"/>
    <property type="evidence" value="ECO:0007669"/>
    <property type="project" value="TreeGrafter"/>
</dbReference>
<dbReference type="Pfam" id="PF00356">
    <property type="entry name" value="LacI"/>
    <property type="match status" value="1"/>
</dbReference>
<feature type="domain" description="HTH lacI-type" evidence="4">
    <location>
        <begin position="10"/>
        <end position="64"/>
    </location>
</feature>
<dbReference type="SUPFAM" id="SSF53822">
    <property type="entry name" value="Periplasmic binding protein-like I"/>
    <property type="match status" value="1"/>
</dbReference>
<sequence length="354" mass="40444">MMGKDDKVYLGVKEIAKRAKVSIATVDRVLHNRTGVSEKTRKKINDIIAEIDYRPNILASRLASRKAIQMAVLVPHTSIDTSFWEAPLQGIQRAAKELESYGIRLVYYFFDLNDRHSFTAQASKLLTTELDGLLMSPTFVDESIALTSRCDELKIPYVFIDADLSTSQKISYIGPHLFQSGYVGAKLLTYRAVSPFTVLVVNISKEIENNNHLTIEAGFRSYFKEKELQNRLVTIDIRDTDNLSVARHLTEALHNHPHVEGVFVTNSRVSSVATFLTKLNRPEIRLIGYDFLQENCQFLDQGVIDFLICHKPEEQGYRGVMTLYQYLVVDTTVEKMQYMPIDIVTMENRSFYQN</sequence>
<evidence type="ECO:0000256" key="1">
    <source>
        <dbReference type="ARBA" id="ARBA00023015"/>
    </source>
</evidence>
<evidence type="ECO:0000256" key="2">
    <source>
        <dbReference type="ARBA" id="ARBA00023125"/>
    </source>
</evidence>
<dbReference type="RefSeq" id="WP_229203537.1">
    <property type="nucleotide sequence ID" value="NZ_QGDT01000024.1"/>
</dbReference>
<keyword evidence="3" id="KW-0804">Transcription</keyword>
<dbReference type="EMBL" id="QGDT01000024">
    <property type="protein sequence ID" value="PWJ53370.1"/>
    <property type="molecule type" value="Genomic_DNA"/>
</dbReference>
<dbReference type="AlphaFoldDB" id="A0A316A8R2"/>
<dbReference type="CDD" id="cd06307">
    <property type="entry name" value="PBP1_sugar_binding"/>
    <property type="match status" value="1"/>
</dbReference>
<dbReference type="Proteomes" id="UP000245880">
    <property type="component" value="Unassembled WGS sequence"/>
</dbReference>
<proteinExistence type="predicted"/>
<dbReference type="PANTHER" id="PTHR30146">
    <property type="entry name" value="LACI-RELATED TRANSCRIPTIONAL REPRESSOR"/>
    <property type="match status" value="1"/>
</dbReference>
<evidence type="ECO:0000256" key="3">
    <source>
        <dbReference type="ARBA" id="ARBA00023163"/>
    </source>
</evidence>
<comment type="caution">
    <text evidence="5">The sequence shown here is derived from an EMBL/GenBank/DDBJ whole genome shotgun (WGS) entry which is preliminary data.</text>
</comment>
<dbReference type="CDD" id="cd01392">
    <property type="entry name" value="HTH_LacI"/>
    <property type="match status" value="1"/>
</dbReference>
<accession>A0A316A8R2</accession>
<dbReference type="InterPro" id="IPR025997">
    <property type="entry name" value="SBP_2_dom"/>
</dbReference>
<keyword evidence="1" id="KW-0805">Transcription regulation</keyword>
<reference evidence="5 6" key="1">
    <citation type="submission" date="2018-03" db="EMBL/GenBank/DDBJ databases">
        <title>Genomic Encyclopedia of Archaeal and Bacterial Type Strains, Phase II (KMG-II): from individual species to whole genera.</title>
        <authorList>
            <person name="Goeker M."/>
        </authorList>
    </citation>
    <scope>NUCLEOTIDE SEQUENCE [LARGE SCALE GENOMIC DNA]</scope>
    <source>
        <strain evidence="5 6">DSM 100346</strain>
    </source>
</reference>
<dbReference type="PROSITE" id="PS00356">
    <property type="entry name" value="HTH_LACI_1"/>
    <property type="match status" value="1"/>
</dbReference>
<keyword evidence="6" id="KW-1185">Reference proteome</keyword>
<evidence type="ECO:0000259" key="4">
    <source>
        <dbReference type="PROSITE" id="PS50932"/>
    </source>
</evidence>
<evidence type="ECO:0000313" key="6">
    <source>
        <dbReference type="Proteomes" id="UP000245880"/>
    </source>
</evidence>
<keyword evidence="2" id="KW-0238">DNA-binding</keyword>
<gene>
    <name evidence="5" type="ORF">CLV98_1246</name>
</gene>
<evidence type="ECO:0000313" key="5">
    <source>
        <dbReference type="EMBL" id="PWJ53370.1"/>
    </source>
</evidence>
<dbReference type="Gene3D" id="3.40.50.2300">
    <property type="match status" value="2"/>
</dbReference>
<organism evidence="5 6">
    <name type="scientific">Dyadobacter jejuensis</name>
    <dbReference type="NCBI Taxonomy" id="1082580"/>
    <lineage>
        <taxon>Bacteria</taxon>
        <taxon>Pseudomonadati</taxon>
        <taxon>Bacteroidota</taxon>
        <taxon>Cytophagia</taxon>
        <taxon>Cytophagales</taxon>
        <taxon>Spirosomataceae</taxon>
        <taxon>Dyadobacter</taxon>
    </lineage>
</organism>
<dbReference type="PANTHER" id="PTHR30146:SF144">
    <property type="entry name" value="LACI-FAMILY TRANSCRIPTION REGULATOR"/>
    <property type="match status" value="1"/>
</dbReference>
<dbReference type="GO" id="GO:0000976">
    <property type="term" value="F:transcription cis-regulatory region binding"/>
    <property type="evidence" value="ECO:0007669"/>
    <property type="project" value="TreeGrafter"/>
</dbReference>
<name>A0A316A8R2_9BACT</name>
<dbReference type="SMART" id="SM00354">
    <property type="entry name" value="HTH_LACI"/>
    <property type="match status" value="1"/>
</dbReference>
<dbReference type="SUPFAM" id="SSF47413">
    <property type="entry name" value="lambda repressor-like DNA-binding domains"/>
    <property type="match status" value="1"/>
</dbReference>